<dbReference type="PIRSF" id="PIRSF000097">
    <property type="entry name" value="AKR"/>
    <property type="match status" value="1"/>
</dbReference>
<dbReference type="CDD" id="cd19071">
    <property type="entry name" value="AKR_AKR1-5-like"/>
    <property type="match status" value="1"/>
</dbReference>
<evidence type="ECO:0000256" key="2">
    <source>
        <dbReference type="ARBA" id="ARBA00023002"/>
    </source>
</evidence>
<comment type="similarity">
    <text evidence="1">Belongs to the aldo/keto reductase family.</text>
</comment>
<reference evidence="7" key="1">
    <citation type="submission" date="2019-08" db="EMBL/GenBank/DDBJ databases">
        <title>The improved chromosome-level genome for the pearl oyster Pinctada fucata martensii using PacBio sequencing and Hi-C.</title>
        <authorList>
            <person name="Zheng Z."/>
        </authorList>
    </citation>
    <scope>NUCLEOTIDE SEQUENCE</scope>
    <source>
        <strain evidence="7">ZZ-2019</strain>
        <tissue evidence="7">Adductor muscle</tissue>
    </source>
</reference>
<dbReference type="InterPro" id="IPR018170">
    <property type="entry name" value="Aldo/ket_reductase_CS"/>
</dbReference>
<name>A0AA89BUE9_PINIB</name>
<proteinExistence type="inferred from homology"/>
<dbReference type="SUPFAM" id="SSF51430">
    <property type="entry name" value="NAD(P)-linked oxidoreductase"/>
    <property type="match status" value="1"/>
</dbReference>
<dbReference type="FunFam" id="3.20.20.100:FF:000015">
    <property type="entry name" value="Oxidoreductase, aldo/keto reductase family"/>
    <property type="match status" value="1"/>
</dbReference>
<protein>
    <recommendedName>
        <fullName evidence="6">NADP-dependent oxidoreductase domain-containing protein</fullName>
    </recommendedName>
</protein>
<dbReference type="InterPro" id="IPR020471">
    <property type="entry name" value="AKR"/>
</dbReference>
<evidence type="ECO:0000313" key="7">
    <source>
        <dbReference type="EMBL" id="KAK3082668.1"/>
    </source>
</evidence>
<feature type="domain" description="NADP-dependent oxidoreductase" evidence="6">
    <location>
        <begin position="24"/>
        <end position="263"/>
    </location>
</feature>
<dbReference type="InterPro" id="IPR023210">
    <property type="entry name" value="NADP_OxRdtase_dom"/>
</dbReference>
<dbReference type="InterPro" id="IPR036812">
    <property type="entry name" value="NAD(P)_OxRdtase_dom_sf"/>
</dbReference>
<dbReference type="Proteomes" id="UP001186944">
    <property type="component" value="Unassembled WGS sequence"/>
</dbReference>
<dbReference type="GO" id="GO:0016491">
    <property type="term" value="F:oxidoreductase activity"/>
    <property type="evidence" value="ECO:0007669"/>
    <property type="project" value="UniProtKB-KW"/>
</dbReference>
<gene>
    <name evidence="7" type="ORF">FSP39_002245</name>
</gene>
<evidence type="ECO:0000256" key="3">
    <source>
        <dbReference type="PIRSR" id="PIRSR000097-1"/>
    </source>
</evidence>
<comment type="caution">
    <text evidence="7">The sequence shown here is derived from an EMBL/GenBank/DDBJ whole genome shotgun (WGS) entry which is preliminary data.</text>
</comment>
<evidence type="ECO:0000313" key="8">
    <source>
        <dbReference type="Proteomes" id="UP001186944"/>
    </source>
</evidence>
<dbReference type="PANTHER" id="PTHR43827">
    <property type="entry name" value="2,5-DIKETO-D-GLUCONIC ACID REDUCTASE"/>
    <property type="match status" value="1"/>
</dbReference>
<dbReference type="PROSITE" id="PS00063">
    <property type="entry name" value="ALDOKETO_REDUCTASE_3"/>
    <property type="match status" value="1"/>
</dbReference>
<dbReference type="PROSITE" id="PS00062">
    <property type="entry name" value="ALDOKETO_REDUCTASE_2"/>
    <property type="match status" value="1"/>
</dbReference>
<sequence length="271" mass="30102">MTLKATSLASKVVLNDGVEMPMFGLGMNLLESGQSKAAEKAVIHAVQNNYRLLDTAQFYGNEADVGRAVKKSGVDRKDLFVVTKVWENGAARCKKVFNESMKKLDLGYIDLYLIHSPSAGKNVETYKTLLDFKSKGLIRSVGVSNYGIHHFEGLKDAGLPTPSVNQIELHPWQQKRDIVKYCRENGIAVMGHCPIAKGQKLKDPTLGKIAQKYNKTPAQVMIRWSVQKGFITIPKSANLDRIIENADVFDWSIGEEDMTTLVSTIIVVLYV</sequence>
<keyword evidence="8" id="KW-1185">Reference proteome</keyword>
<evidence type="ECO:0000256" key="5">
    <source>
        <dbReference type="PIRSR" id="PIRSR000097-3"/>
    </source>
</evidence>
<keyword evidence="2" id="KW-0560">Oxidoreductase</keyword>
<feature type="site" description="Lowers pKa of active site Tyr" evidence="5">
    <location>
        <position position="84"/>
    </location>
</feature>
<dbReference type="AlphaFoldDB" id="A0AA89BUE9"/>
<organism evidence="7 8">
    <name type="scientific">Pinctada imbricata</name>
    <name type="common">Atlantic pearl-oyster</name>
    <name type="synonym">Pinctada martensii</name>
    <dbReference type="NCBI Taxonomy" id="66713"/>
    <lineage>
        <taxon>Eukaryota</taxon>
        <taxon>Metazoa</taxon>
        <taxon>Spiralia</taxon>
        <taxon>Lophotrochozoa</taxon>
        <taxon>Mollusca</taxon>
        <taxon>Bivalvia</taxon>
        <taxon>Autobranchia</taxon>
        <taxon>Pteriomorphia</taxon>
        <taxon>Pterioida</taxon>
        <taxon>Pterioidea</taxon>
        <taxon>Pteriidae</taxon>
        <taxon>Pinctada</taxon>
    </lineage>
</organism>
<dbReference type="Pfam" id="PF00248">
    <property type="entry name" value="Aldo_ket_red"/>
    <property type="match status" value="1"/>
</dbReference>
<dbReference type="PANTHER" id="PTHR43827:SF13">
    <property type="entry name" value="ALDO_KETO REDUCTASE FAMILY PROTEIN"/>
    <property type="match status" value="1"/>
</dbReference>
<dbReference type="Gene3D" id="3.20.20.100">
    <property type="entry name" value="NADP-dependent oxidoreductase domain"/>
    <property type="match status" value="1"/>
</dbReference>
<accession>A0AA89BUE9</accession>
<feature type="binding site" evidence="4">
    <location>
        <position position="115"/>
    </location>
    <ligand>
        <name>substrate</name>
    </ligand>
</feature>
<dbReference type="EMBL" id="VSWD01000014">
    <property type="protein sequence ID" value="KAK3082668.1"/>
    <property type="molecule type" value="Genomic_DNA"/>
</dbReference>
<evidence type="ECO:0000256" key="1">
    <source>
        <dbReference type="ARBA" id="ARBA00007905"/>
    </source>
</evidence>
<feature type="active site" description="Proton donor" evidence="3">
    <location>
        <position position="59"/>
    </location>
</feature>
<evidence type="ECO:0000256" key="4">
    <source>
        <dbReference type="PIRSR" id="PIRSR000097-2"/>
    </source>
</evidence>
<dbReference type="PRINTS" id="PR00069">
    <property type="entry name" value="ALDKETRDTASE"/>
</dbReference>
<evidence type="ECO:0000259" key="6">
    <source>
        <dbReference type="Pfam" id="PF00248"/>
    </source>
</evidence>